<keyword evidence="3" id="KW-1185">Reference proteome</keyword>
<feature type="transmembrane region" description="Helical" evidence="1">
    <location>
        <begin position="17"/>
        <end position="39"/>
    </location>
</feature>
<organism evidence="2 3">
    <name type="scientific">Polaribacter ponticola</name>
    <dbReference type="NCBI Taxonomy" id="2978475"/>
    <lineage>
        <taxon>Bacteria</taxon>
        <taxon>Pseudomonadati</taxon>
        <taxon>Bacteroidota</taxon>
        <taxon>Flavobacteriia</taxon>
        <taxon>Flavobacteriales</taxon>
        <taxon>Flavobacteriaceae</taxon>
    </lineage>
</organism>
<dbReference type="Proteomes" id="UP001151478">
    <property type="component" value="Unassembled WGS sequence"/>
</dbReference>
<proteinExistence type="predicted"/>
<feature type="transmembrane region" description="Helical" evidence="1">
    <location>
        <begin position="259"/>
        <end position="280"/>
    </location>
</feature>
<feature type="transmembrane region" description="Helical" evidence="1">
    <location>
        <begin position="71"/>
        <end position="91"/>
    </location>
</feature>
<feature type="transmembrane region" description="Helical" evidence="1">
    <location>
        <begin position="159"/>
        <end position="177"/>
    </location>
</feature>
<keyword evidence="1" id="KW-0812">Transmembrane</keyword>
<feature type="transmembrane region" description="Helical" evidence="1">
    <location>
        <begin position="209"/>
        <end position="226"/>
    </location>
</feature>
<accession>A0ABT5S664</accession>
<reference evidence="2" key="1">
    <citation type="submission" date="2023-02" db="EMBL/GenBank/DDBJ databases">
        <title>Polaribacter ponticola sp. nov., isolated from seawater.</title>
        <authorList>
            <person name="Baek J.H."/>
            <person name="Kim J.M."/>
            <person name="Choi D.G."/>
            <person name="Jeon C.O."/>
        </authorList>
    </citation>
    <scope>NUCLEOTIDE SEQUENCE</scope>
    <source>
        <strain evidence="2">MSW5</strain>
    </source>
</reference>
<feature type="transmembrane region" description="Helical" evidence="1">
    <location>
        <begin position="103"/>
        <end position="123"/>
    </location>
</feature>
<evidence type="ECO:0000313" key="3">
    <source>
        <dbReference type="Proteomes" id="UP001151478"/>
    </source>
</evidence>
<dbReference type="RefSeq" id="WP_265726323.1">
    <property type="nucleotide sequence ID" value="NZ_JAOSLC020000002.1"/>
</dbReference>
<sequence length="407" mass="47618">MNTTNTLEKNWSKLFKIVFRFTFSYFILFILLLFLAFFLEAPLRWFADSILNWGTDFKMESTGSGDRTFDYVRFAFTIILTIFTTIIWSFLDKKRTSYNSLQYWFQVTLRIFLCFAMILYGLAKVFKGQFADPSLELLIQNVGEMSPMGLAWTFMGHSMFYNIFTGSLEIIGGLLLLNRKTVSLGSFVILSVMINVVFMNFTYDIPVKLFSMHLVLMSFLLLMSDGKRFIQFFIKNENIEKLQNINYIKNKSVINIISFLKKALIIVSILIIVIQCFVHFKATDQLRSKSKLRGIWKTELFVMEQDTLAPLTTDSKRWKYFIIDYKEKAVIKLMNDTINRYSFQENIDTEEIVFKGLEDSVSQKFKYSIANKNELKLEGFLNGKELKIELKKFLKLILGFLTESFIG</sequence>
<protein>
    <recommendedName>
        <fullName evidence="4">DoxX family protein</fullName>
    </recommendedName>
</protein>
<evidence type="ECO:0000313" key="2">
    <source>
        <dbReference type="EMBL" id="MDD7913582.1"/>
    </source>
</evidence>
<keyword evidence="1" id="KW-0472">Membrane</keyword>
<feature type="transmembrane region" description="Helical" evidence="1">
    <location>
        <begin position="184"/>
        <end position="203"/>
    </location>
</feature>
<dbReference type="EMBL" id="JAOSLC020000002">
    <property type="protein sequence ID" value="MDD7913582.1"/>
    <property type="molecule type" value="Genomic_DNA"/>
</dbReference>
<name>A0ABT5S664_9FLAO</name>
<gene>
    <name evidence="2" type="ORF">N5A56_003735</name>
</gene>
<evidence type="ECO:0000256" key="1">
    <source>
        <dbReference type="SAM" id="Phobius"/>
    </source>
</evidence>
<comment type="caution">
    <text evidence="2">The sequence shown here is derived from an EMBL/GenBank/DDBJ whole genome shotgun (WGS) entry which is preliminary data.</text>
</comment>
<keyword evidence="1" id="KW-1133">Transmembrane helix</keyword>
<evidence type="ECO:0008006" key="4">
    <source>
        <dbReference type="Google" id="ProtNLM"/>
    </source>
</evidence>